<comment type="caution">
    <text evidence="1">The sequence shown here is derived from an EMBL/GenBank/DDBJ whole genome shotgun (WGS) entry which is preliminary data.</text>
</comment>
<dbReference type="Proteomes" id="UP001604336">
    <property type="component" value="Unassembled WGS sequence"/>
</dbReference>
<dbReference type="InterPro" id="IPR039923">
    <property type="entry name" value="Protodermal_1"/>
</dbReference>
<evidence type="ECO:0000313" key="1">
    <source>
        <dbReference type="EMBL" id="KAL2471227.1"/>
    </source>
</evidence>
<dbReference type="AlphaFoldDB" id="A0ABD1Q4V8"/>
<dbReference type="PANTHER" id="PTHR33210">
    <property type="entry name" value="PROTODERMAL FACTOR 1"/>
    <property type="match status" value="1"/>
</dbReference>
<reference evidence="2" key="1">
    <citation type="submission" date="2024-07" db="EMBL/GenBank/DDBJ databases">
        <title>Two chromosome-level genome assemblies of Korean endemic species Abeliophyllum distichum and Forsythia ovata (Oleaceae).</title>
        <authorList>
            <person name="Jang H."/>
        </authorList>
    </citation>
    <scope>NUCLEOTIDE SEQUENCE [LARGE SCALE GENOMIC DNA]</scope>
</reference>
<sequence length="184" mass="20587">MAQEDMEAQHPHMEHLLMEAAAAKGTDHQSTVVTLQVEDTTMPIHLLLEEAVVDTITPLRPLHQVYPALLQYQQHYWRTHPGLIWSLFGWCGTVGRAFGFTSLSGFGANMNLLQALSNSRTDGIEELYRKVTAALLNSMVHRRFPYTTKQVRDIFTATLSSNKAAAAQAQLFKLANEGRIKPQA</sequence>
<organism evidence="1 2">
    <name type="scientific">Abeliophyllum distichum</name>
    <dbReference type="NCBI Taxonomy" id="126358"/>
    <lineage>
        <taxon>Eukaryota</taxon>
        <taxon>Viridiplantae</taxon>
        <taxon>Streptophyta</taxon>
        <taxon>Embryophyta</taxon>
        <taxon>Tracheophyta</taxon>
        <taxon>Spermatophyta</taxon>
        <taxon>Magnoliopsida</taxon>
        <taxon>eudicotyledons</taxon>
        <taxon>Gunneridae</taxon>
        <taxon>Pentapetalae</taxon>
        <taxon>asterids</taxon>
        <taxon>lamiids</taxon>
        <taxon>Lamiales</taxon>
        <taxon>Oleaceae</taxon>
        <taxon>Forsythieae</taxon>
        <taxon>Abeliophyllum</taxon>
    </lineage>
</organism>
<dbReference type="EMBL" id="JBFOLK010000012">
    <property type="protein sequence ID" value="KAL2471227.1"/>
    <property type="molecule type" value="Genomic_DNA"/>
</dbReference>
<gene>
    <name evidence="1" type="ORF">Adt_39363</name>
</gene>
<evidence type="ECO:0000313" key="2">
    <source>
        <dbReference type="Proteomes" id="UP001604336"/>
    </source>
</evidence>
<proteinExistence type="predicted"/>
<keyword evidence="2" id="KW-1185">Reference proteome</keyword>
<dbReference type="PANTHER" id="PTHR33210:SF18">
    <property type="entry name" value="PROTODERMAL FACTOR 1"/>
    <property type="match status" value="1"/>
</dbReference>
<protein>
    <submittedName>
        <fullName evidence="1">Protodermal factor 1</fullName>
    </submittedName>
</protein>
<name>A0ABD1Q4V8_9LAMI</name>
<accession>A0ABD1Q4V8</accession>